<accession>A0A507DRM3</accession>
<proteinExistence type="inferred from homology"/>
<evidence type="ECO:0000313" key="11">
    <source>
        <dbReference type="EMBL" id="TPX53510.1"/>
    </source>
</evidence>
<feature type="compositionally biased region" description="Low complexity" evidence="8">
    <location>
        <begin position="531"/>
        <end position="594"/>
    </location>
</feature>
<comment type="caution">
    <text evidence="11">The sequence shown here is derived from an EMBL/GenBank/DDBJ whole genome shotgun (WGS) entry which is preliminary data.</text>
</comment>
<evidence type="ECO:0000256" key="8">
    <source>
        <dbReference type="SAM" id="MobiDB-lite"/>
    </source>
</evidence>
<dbReference type="PANTHER" id="PTHR12145">
    <property type="entry name" value="MANNAN ENDO-1,6-ALPHA-MANNOSIDASE DCW1"/>
    <property type="match status" value="1"/>
</dbReference>
<evidence type="ECO:0000256" key="9">
    <source>
        <dbReference type="SAM" id="Phobius"/>
    </source>
</evidence>
<keyword evidence="6" id="KW-0325">Glycoprotein</keyword>
<keyword evidence="9" id="KW-0812">Transmembrane</keyword>
<evidence type="ECO:0000256" key="5">
    <source>
        <dbReference type="ARBA" id="ARBA00022801"/>
    </source>
</evidence>
<reference evidence="11 12" key="1">
    <citation type="journal article" date="2019" name="Sci. Rep.">
        <title>Comparative genomics of chytrid fungi reveal insights into the obligate biotrophic and pathogenic lifestyle of Synchytrium endobioticum.</title>
        <authorList>
            <person name="van de Vossenberg B.T.L.H."/>
            <person name="Warris S."/>
            <person name="Nguyen H.D.T."/>
            <person name="van Gent-Pelzer M.P.E."/>
            <person name="Joly D.L."/>
            <person name="van de Geest H.C."/>
            <person name="Bonants P.J.M."/>
            <person name="Smith D.S."/>
            <person name="Levesque C.A."/>
            <person name="van der Lee T.A.J."/>
        </authorList>
    </citation>
    <scope>NUCLEOTIDE SEQUENCE [LARGE SCALE GENOMIC DNA]</scope>
    <source>
        <strain evidence="11 12">CBS 675.73</strain>
    </source>
</reference>
<dbReference type="InterPro" id="IPR008928">
    <property type="entry name" value="6-hairpin_glycosidase_sf"/>
</dbReference>
<dbReference type="OrthoDB" id="9984024at2759"/>
<comment type="catalytic activity">
    <reaction evidence="1">
        <text>Random hydrolysis of (1-&gt;6)-alpha-D-mannosidic linkages in unbranched (1-&gt;6)-mannans.</text>
        <dbReference type="EC" id="3.2.1.101"/>
    </reaction>
</comment>
<feature type="chain" id="PRO_5021458883" description="mannan endo-1,6-alpha-mannosidase" evidence="10">
    <location>
        <begin position="21"/>
        <end position="617"/>
    </location>
</feature>
<evidence type="ECO:0000256" key="4">
    <source>
        <dbReference type="ARBA" id="ARBA00022729"/>
    </source>
</evidence>
<feature type="region of interest" description="Disordered" evidence="8">
    <location>
        <begin position="524"/>
        <end position="617"/>
    </location>
</feature>
<evidence type="ECO:0000256" key="6">
    <source>
        <dbReference type="ARBA" id="ARBA00023180"/>
    </source>
</evidence>
<keyword evidence="12" id="KW-1185">Reference proteome</keyword>
<gene>
    <name evidence="11" type="ORF">CcCBS67573_g09698</name>
</gene>
<feature type="transmembrane region" description="Helical" evidence="9">
    <location>
        <begin position="440"/>
        <end position="463"/>
    </location>
</feature>
<dbReference type="GO" id="GO:0008496">
    <property type="term" value="F:mannan endo-1,6-alpha-mannosidase activity"/>
    <property type="evidence" value="ECO:0007669"/>
    <property type="project" value="UniProtKB-EC"/>
</dbReference>
<feature type="signal peptide" evidence="10">
    <location>
        <begin position="1"/>
        <end position="20"/>
    </location>
</feature>
<keyword evidence="7" id="KW-0326">Glycosidase</keyword>
<dbReference type="Pfam" id="PF03663">
    <property type="entry name" value="Glyco_hydro_76"/>
    <property type="match status" value="1"/>
</dbReference>
<keyword evidence="9" id="KW-0472">Membrane</keyword>
<dbReference type="Proteomes" id="UP000320333">
    <property type="component" value="Unassembled WGS sequence"/>
</dbReference>
<evidence type="ECO:0000313" key="12">
    <source>
        <dbReference type="Proteomes" id="UP000320333"/>
    </source>
</evidence>
<dbReference type="AlphaFoldDB" id="A0A507DRM3"/>
<dbReference type="Gene3D" id="1.50.10.20">
    <property type="match status" value="1"/>
</dbReference>
<name>A0A507DRM3_9FUNG</name>
<evidence type="ECO:0000256" key="2">
    <source>
        <dbReference type="ARBA" id="ARBA00009699"/>
    </source>
</evidence>
<comment type="similarity">
    <text evidence="2">Belongs to the glycosyl hydrolase 76 family.</text>
</comment>
<organism evidence="11 12">
    <name type="scientific">Chytriomyces confervae</name>
    <dbReference type="NCBI Taxonomy" id="246404"/>
    <lineage>
        <taxon>Eukaryota</taxon>
        <taxon>Fungi</taxon>
        <taxon>Fungi incertae sedis</taxon>
        <taxon>Chytridiomycota</taxon>
        <taxon>Chytridiomycota incertae sedis</taxon>
        <taxon>Chytridiomycetes</taxon>
        <taxon>Chytridiales</taxon>
        <taxon>Chytriomycetaceae</taxon>
        <taxon>Chytriomyces</taxon>
    </lineage>
</organism>
<feature type="compositionally biased region" description="Basic and acidic residues" evidence="8">
    <location>
        <begin position="471"/>
        <end position="486"/>
    </location>
</feature>
<dbReference type="EMBL" id="QEAP01000948">
    <property type="protein sequence ID" value="TPX53510.1"/>
    <property type="molecule type" value="Genomic_DNA"/>
</dbReference>
<evidence type="ECO:0000256" key="7">
    <source>
        <dbReference type="ARBA" id="ARBA00023295"/>
    </source>
</evidence>
<dbReference type="PANTHER" id="PTHR12145:SF36">
    <property type="entry name" value="MANNAN ENDO-1,6-ALPHA-MANNOSIDASE DCW1"/>
    <property type="match status" value="1"/>
</dbReference>
<keyword evidence="9" id="KW-1133">Transmembrane helix</keyword>
<dbReference type="EC" id="3.2.1.101" evidence="3"/>
<feature type="region of interest" description="Disordered" evidence="8">
    <location>
        <begin position="467"/>
        <end position="494"/>
    </location>
</feature>
<feature type="compositionally biased region" description="Low complexity" evidence="8">
    <location>
        <begin position="419"/>
        <end position="428"/>
    </location>
</feature>
<evidence type="ECO:0000256" key="3">
    <source>
        <dbReference type="ARBA" id="ARBA00012350"/>
    </source>
</evidence>
<keyword evidence="5" id="KW-0378">Hydrolase</keyword>
<protein>
    <recommendedName>
        <fullName evidence="3">mannan endo-1,6-alpha-mannosidase</fullName>
        <ecNumber evidence="3">3.2.1.101</ecNumber>
    </recommendedName>
</protein>
<dbReference type="GO" id="GO:0009272">
    <property type="term" value="P:fungal-type cell wall biogenesis"/>
    <property type="evidence" value="ECO:0007669"/>
    <property type="project" value="TreeGrafter"/>
</dbReference>
<dbReference type="STRING" id="246404.A0A507DRM3"/>
<evidence type="ECO:0000256" key="10">
    <source>
        <dbReference type="SAM" id="SignalP"/>
    </source>
</evidence>
<dbReference type="GO" id="GO:0016052">
    <property type="term" value="P:carbohydrate catabolic process"/>
    <property type="evidence" value="ECO:0007669"/>
    <property type="project" value="InterPro"/>
</dbReference>
<keyword evidence="4 10" id="KW-0732">Signal</keyword>
<evidence type="ECO:0000256" key="1">
    <source>
        <dbReference type="ARBA" id="ARBA00001452"/>
    </source>
</evidence>
<sequence length="617" mass="69399">MKQPLQHVLAALALAGFSRAAQTLDVTNQAAILAAAKAATPYLKKHFDGSVGGVLNNNGIGAWLEQYGVKRYVVQWHESGMYWDLFYTYYSYTGDGQYNAWVDKNVQLALGDYNGQMGFLDQMSAISGRWNDDIGWWGIAMISAAEGSIGGIVAPGDISEGHNPKYVDVGGATHSQMFENWDTGCGGGIFWARDRSAKSESDRYYKSAITNAQHVEMSARLMVLTGDTKYQTSFDQVYDWTMTHLADQATYAVYDGLDNRSCMKDAKQYSYYSGELLAGLAIMYKATQTQKYLDEANKHFLHISSAFTRNSILYDPQCDLEKCKQPTGFLWAIYKSFSVFYEVASADNKAQITSIMQASANDVFKNCDSDWNCIRQLSADTDFTLWDGTNVRDQFETVAMLNSLAIMSGAKITQRKQDTTPAPATPAASAKKEDTGSKTLMYAGIGGGVGLLILIAAISVCYSRGKKRSKEQREHELSRRIHDDATLNRTRVGRNEDLLAAGSPMNVQRNGSLKHDASLHEQTWQKEYDQRPPQQYQPQQFQYQQQQQQQFQPHQPYGQQAYGQQQFQPQQFQGQQFQGQQYQFQGQTQQFQQQQPPPQQPQQPQQPHQEYAYAPRG</sequence>
<dbReference type="InterPro" id="IPR014480">
    <property type="entry name" value="Mannan-1_6-alpha_mannosidase"/>
</dbReference>
<dbReference type="InterPro" id="IPR005198">
    <property type="entry name" value="Glyco_hydro_76"/>
</dbReference>
<feature type="region of interest" description="Disordered" evidence="8">
    <location>
        <begin position="412"/>
        <end position="433"/>
    </location>
</feature>
<dbReference type="SUPFAM" id="SSF48208">
    <property type="entry name" value="Six-hairpin glycosidases"/>
    <property type="match status" value="1"/>
</dbReference>